<dbReference type="KEGG" id="pprt:ET464_09440"/>
<accession>A0A4P6EUH6</accession>
<name>A0A4P6EUH6_9BACL</name>
<organism evidence="2 3">
    <name type="scientific">Paenibacillus protaetiae</name>
    <dbReference type="NCBI Taxonomy" id="2509456"/>
    <lineage>
        <taxon>Bacteria</taxon>
        <taxon>Bacillati</taxon>
        <taxon>Bacillota</taxon>
        <taxon>Bacilli</taxon>
        <taxon>Bacillales</taxon>
        <taxon>Paenibacillaceae</taxon>
        <taxon>Paenibacillus</taxon>
    </lineage>
</organism>
<evidence type="ECO:0000256" key="1">
    <source>
        <dbReference type="SAM" id="MobiDB-lite"/>
    </source>
</evidence>
<keyword evidence="3" id="KW-1185">Reference proteome</keyword>
<gene>
    <name evidence="2" type="ORF">ET464_09440</name>
</gene>
<dbReference type="Proteomes" id="UP000293568">
    <property type="component" value="Chromosome"/>
</dbReference>
<reference evidence="2 3" key="1">
    <citation type="submission" date="2019-01" db="EMBL/GenBank/DDBJ databases">
        <title>Genome sequencing of strain FW100M-2.</title>
        <authorList>
            <person name="Heo J."/>
            <person name="Kim S.-J."/>
            <person name="Kim J.-S."/>
            <person name="Hong S.-B."/>
            <person name="Kwon S.-W."/>
        </authorList>
    </citation>
    <scope>NUCLEOTIDE SEQUENCE [LARGE SCALE GENOMIC DNA]</scope>
    <source>
        <strain evidence="2 3">FW100M-2</strain>
    </source>
</reference>
<dbReference type="RefSeq" id="WP_129440327.1">
    <property type="nucleotide sequence ID" value="NZ_CP035492.1"/>
</dbReference>
<feature type="region of interest" description="Disordered" evidence="1">
    <location>
        <begin position="1"/>
        <end position="47"/>
    </location>
</feature>
<protein>
    <submittedName>
        <fullName evidence="2">Uncharacterized protein</fullName>
    </submittedName>
</protein>
<evidence type="ECO:0000313" key="3">
    <source>
        <dbReference type="Proteomes" id="UP000293568"/>
    </source>
</evidence>
<dbReference type="EMBL" id="CP035492">
    <property type="protein sequence ID" value="QAY66594.1"/>
    <property type="molecule type" value="Genomic_DNA"/>
</dbReference>
<evidence type="ECO:0000313" key="2">
    <source>
        <dbReference type="EMBL" id="QAY66594.1"/>
    </source>
</evidence>
<feature type="compositionally biased region" description="Low complexity" evidence="1">
    <location>
        <begin position="21"/>
        <end position="42"/>
    </location>
</feature>
<proteinExistence type="predicted"/>
<dbReference type="AlphaFoldDB" id="A0A4P6EUH6"/>
<sequence>MERLRWQRNGLPDGQQRPAQEETGTNGETTPGPSPSGIGSTGQESREWLQFYEAIREHIRSMPR</sequence>